<feature type="transmembrane region" description="Helical" evidence="7">
    <location>
        <begin position="152"/>
        <end position="169"/>
    </location>
</feature>
<evidence type="ECO:0000313" key="10">
    <source>
        <dbReference type="Proteomes" id="UP001321498"/>
    </source>
</evidence>
<evidence type="ECO:0000259" key="8">
    <source>
        <dbReference type="PROSITE" id="PS50928"/>
    </source>
</evidence>
<dbReference type="PANTHER" id="PTHR43744">
    <property type="entry name" value="ABC TRANSPORTER PERMEASE PROTEIN MG189-RELATED-RELATED"/>
    <property type="match status" value="1"/>
</dbReference>
<keyword evidence="6 7" id="KW-0472">Membrane</keyword>
<dbReference type="PROSITE" id="PS50928">
    <property type="entry name" value="ABC_TM1"/>
    <property type="match status" value="1"/>
</dbReference>
<feature type="transmembrane region" description="Helical" evidence="7">
    <location>
        <begin position="29"/>
        <end position="51"/>
    </location>
</feature>
<gene>
    <name evidence="9" type="primary">ugpE_1</name>
    <name evidence="9" type="ORF">GCM10025866_10530</name>
</gene>
<feature type="domain" description="ABC transmembrane type-1" evidence="8">
    <location>
        <begin position="84"/>
        <end position="272"/>
    </location>
</feature>
<dbReference type="Gene3D" id="1.10.3720.10">
    <property type="entry name" value="MetI-like"/>
    <property type="match status" value="1"/>
</dbReference>
<evidence type="ECO:0000256" key="2">
    <source>
        <dbReference type="ARBA" id="ARBA00022448"/>
    </source>
</evidence>
<comment type="similarity">
    <text evidence="7">Belongs to the binding-protein-dependent transport system permease family.</text>
</comment>
<feature type="transmembrane region" description="Helical" evidence="7">
    <location>
        <begin position="119"/>
        <end position="140"/>
    </location>
</feature>
<keyword evidence="10" id="KW-1185">Reference proteome</keyword>
<keyword evidence="4 7" id="KW-0812">Transmembrane</keyword>
<organism evidence="9 10">
    <name type="scientific">Naasia aerilata</name>
    <dbReference type="NCBI Taxonomy" id="1162966"/>
    <lineage>
        <taxon>Bacteria</taxon>
        <taxon>Bacillati</taxon>
        <taxon>Actinomycetota</taxon>
        <taxon>Actinomycetes</taxon>
        <taxon>Micrococcales</taxon>
        <taxon>Microbacteriaceae</taxon>
        <taxon>Naasia</taxon>
    </lineage>
</organism>
<protein>
    <submittedName>
        <fullName evidence="9">Sn-glycerol-3-phosphate transport system permease protein UgpE</fullName>
    </submittedName>
</protein>
<name>A0ABN6XJX2_9MICO</name>
<dbReference type="RefSeq" id="WP_286278540.1">
    <property type="nucleotide sequence ID" value="NZ_AP027731.1"/>
</dbReference>
<reference evidence="10" key="1">
    <citation type="journal article" date="2019" name="Int. J. Syst. Evol. Microbiol.">
        <title>The Global Catalogue of Microorganisms (GCM) 10K type strain sequencing project: providing services to taxonomists for standard genome sequencing and annotation.</title>
        <authorList>
            <consortium name="The Broad Institute Genomics Platform"/>
            <consortium name="The Broad Institute Genome Sequencing Center for Infectious Disease"/>
            <person name="Wu L."/>
            <person name="Ma J."/>
        </authorList>
    </citation>
    <scope>NUCLEOTIDE SEQUENCE [LARGE SCALE GENOMIC DNA]</scope>
    <source>
        <strain evidence="10">NBRC 108725</strain>
    </source>
</reference>
<accession>A0ABN6XJX2</accession>
<evidence type="ECO:0000256" key="4">
    <source>
        <dbReference type="ARBA" id="ARBA00022692"/>
    </source>
</evidence>
<evidence type="ECO:0000256" key="1">
    <source>
        <dbReference type="ARBA" id="ARBA00004651"/>
    </source>
</evidence>
<proteinExistence type="inferred from homology"/>
<dbReference type="PANTHER" id="PTHR43744:SF12">
    <property type="entry name" value="ABC TRANSPORTER PERMEASE PROTEIN MG189-RELATED"/>
    <property type="match status" value="1"/>
</dbReference>
<evidence type="ECO:0000256" key="6">
    <source>
        <dbReference type="ARBA" id="ARBA00023136"/>
    </source>
</evidence>
<dbReference type="InterPro" id="IPR035906">
    <property type="entry name" value="MetI-like_sf"/>
</dbReference>
<sequence length="288" mass="31269">MSAVATRQAAAASPRSASGSRRALSMIRYAFLILFALVMAAPLFFVLYASLLSPADYLSLVPPTQLTLDNYSYVVTHAPIGQWYLNTAIVTAGVVLGAVIVNTLAGWALARFRFRGRQLVFLAIVAVLMVPLQAYLIPLYLQIVDLGWLNSYQALVIPFLVNPLLIFLMRQSFSTLPRELEEAAAIDGAGRFRTFLQIGVPLSITGIATQAILAGTWTWNGFLVPVTMTSDPDLFVLTVGLNSLQAQNYTLPTVQMAGVVLLTIPIVVMFLVFQRFIVPSIASSGIKG</sequence>
<evidence type="ECO:0000256" key="7">
    <source>
        <dbReference type="RuleBase" id="RU363032"/>
    </source>
</evidence>
<dbReference type="InterPro" id="IPR000515">
    <property type="entry name" value="MetI-like"/>
</dbReference>
<evidence type="ECO:0000256" key="3">
    <source>
        <dbReference type="ARBA" id="ARBA00022475"/>
    </source>
</evidence>
<dbReference type="CDD" id="cd06261">
    <property type="entry name" value="TM_PBP2"/>
    <property type="match status" value="1"/>
</dbReference>
<comment type="subcellular location">
    <subcellularLocation>
        <location evidence="1 7">Cell membrane</location>
        <topology evidence="1 7">Multi-pass membrane protein</topology>
    </subcellularLocation>
</comment>
<dbReference type="EMBL" id="AP027731">
    <property type="protein sequence ID" value="BDZ45144.1"/>
    <property type="molecule type" value="Genomic_DNA"/>
</dbReference>
<feature type="transmembrane region" description="Helical" evidence="7">
    <location>
        <begin position="198"/>
        <end position="219"/>
    </location>
</feature>
<dbReference type="SUPFAM" id="SSF161098">
    <property type="entry name" value="MetI-like"/>
    <property type="match status" value="1"/>
</dbReference>
<feature type="transmembrane region" description="Helical" evidence="7">
    <location>
        <begin position="83"/>
        <end position="107"/>
    </location>
</feature>
<keyword evidence="2 7" id="KW-0813">Transport</keyword>
<keyword evidence="3" id="KW-1003">Cell membrane</keyword>
<dbReference type="Pfam" id="PF00528">
    <property type="entry name" value="BPD_transp_1"/>
    <property type="match status" value="1"/>
</dbReference>
<dbReference type="Proteomes" id="UP001321498">
    <property type="component" value="Chromosome"/>
</dbReference>
<feature type="transmembrane region" description="Helical" evidence="7">
    <location>
        <begin position="254"/>
        <end position="273"/>
    </location>
</feature>
<evidence type="ECO:0000256" key="5">
    <source>
        <dbReference type="ARBA" id="ARBA00022989"/>
    </source>
</evidence>
<keyword evidence="5 7" id="KW-1133">Transmembrane helix</keyword>
<evidence type="ECO:0000313" key="9">
    <source>
        <dbReference type="EMBL" id="BDZ45144.1"/>
    </source>
</evidence>